<dbReference type="AlphaFoldDB" id="A0A837CBU2"/>
<name>A0A837CBU2_9BRAD</name>
<sequence length="71" mass="8106">MPHYRAYVLDEHGELGGVVNLHCPDDASATKRAGRLADGHEVQLWRLVAELKFDDPQHRPKRRRGARAPMH</sequence>
<gene>
    <name evidence="1" type="ORF">BJA5080_08375</name>
</gene>
<evidence type="ECO:0000313" key="2">
    <source>
        <dbReference type="Proteomes" id="UP000024900"/>
    </source>
</evidence>
<reference evidence="1 2" key="1">
    <citation type="journal article" date="2014" name="BMC Genomics">
        <title>Comparative genomics of Bradyrhizobium japonicum CPAC 15 and Bradyrhizobium diazoefficiens CPAC 7: elite model strains for understanding symbiotic performance with soybean.</title>
        <authorList>
            <person name="Siqueira A.F."/>
            <person name="Ormeno-Orrillo E."/>
            <person name="Souza R.C."/>
            <person name="Rodrigues E.P."/>
            <person name="Almeida L.G."/>
            <person name="Barcellos F.G."/>
            <person name="Batista J.S."/>
            <person name="Nakatami A.S."/>
            <person name="Martinez-Romero E."/>
            <person name="Vasconcelos A.T."/>
            <person name="Hungria M."/>
        </authorList>
    </citation>
    <scope>NUCLEOTIDE SEQUENCE [LARGE SCALE GENOMIC DNA]</scope>
    <source>
        <strain evidence="1 2">SEMIA 5080</strain>
    </source>
</reference>
<organism evidence="1 2">
    <name type="scientific">Bradyrhizobium diazoefficiens SEMIA 5080</name>
    <dbReference type="NCBI Taxonomy" id="754504"/>
    <lineage>
        <taxon>Bacteria</taxon>
        <taxon>Pseudomonadati</taxon>
        <taxon>Pseudomonadota</taxon>
        <taxon>Alphaproteobacteria</taxon>
        <taxon>Hyphomicrobiales</taxon>
        <taxon>Nitrobacteraceae</taxon>
        <taxon>Bradyrhizobium</taxon>
    </lineage>
</organism>
<dbReference type="EMBL" id="ADOU02000005">
    <property type="protein sequence ID" value="KGJ66787.1"/>
    <property type="molecule type" value="Genomic_DNA"/>
</dbReference>
<dbReference type="Proteomes" id="UP000024900">
    <property type="component" value="Unassembled WGS sequence"/>
</dbReference>
<comment type="caution">
    <text evidence="1">The sequence shown here is derived from an EMBL/GenBank/DDBJ whole genome shotgun (WGS) entry which is preliminary data.</text>
</comment>
<protein>
    <submittedName>
        <fullName evidence="1">Uncharacterized protein</fullName>
    </submittedName>
</protein>
<proteinExistence type="predicted"/>
<evidence type="ECO:0000313" key="1">
    <source>
        <dbReference type="EMBL" id="KGJ66787.1"/>
    </source>
</evidence>
<accession>A0A837CBU2</accession>